<keyword evidence="7 9" id="KW-0904">Protein phosphatase</keyword>
<evidence type="ECO:0000256" key="5">
    <source>
        <dbReference type="ARBA" id="ARBA00022801"/>
    </source>
</evidence>
<dbReference type="InterPro" id="IPR016130">
    <property type="entry name" value="Tyr_Pase_AS"/>
</dbReference>
<dbReference type="Gene3D" id="3.90.190.10">
    <property type="entry name" value="Protein tyrosine phosphatase superfamily"/>
    <property type="match status" value="1"/>
</dbReference>
<evidence type="ECO:0000313" key="15">
    <source>
        <dbReference type="Ensembl" id="ENSSSCP00015011646.1"/>
    </source>
</evidence>
<dbReference type="PROSITE" id="PS50055">
    <property type="entry name" value="TYR_PHOSPHATASE_PTP"/>
    <property type="match status" value="1"/>
</dbReference>
<evidence type="ECO:0000259" key="13">
    <source>
        <dbReference type="PROSITE" id="PS50055"/>
    </source>
</evidence>
<dbReference type="Ensembl" id="ENSSSCT00015029582.1">
    <property type="protein sequence ID" value="ENSSSCP00015011646.1"/>
    <property type="gene ID" value="ENSSSCG00015022308.1"/>
</dbReference>
<dbReference type="InterPro" id="IPR051985">
    <property type="entry name" value="NR_tyrosine_phosphatase"/>
</dbReference>
<evidence type="ECO:0000256" key="7">
    <source>
        <dbReference type="ARBA" id="ARBA00022912"/>
    </source>
</evidence>
<dbReference type="GO" id="GO:0004725">
    <property type="term" value="F:protein tyrosine phosphatase activity"/>
    <property type="evidence" value="ECO:0007669"/>
    <property type="project" value="UniProtKB-EC"/>
</dbReference>
<evidence type="ECO:0000259" key="14">
    <source>
        <dbReference type="PROSITE" id="PS50056"/>
    </source>
</evidence>
<evidence type="ECO:0000256" key="10">
    <source>
        <dbReference type="PIRSR" id="PIRSR000926-1"/>
    </source>
</evidence>
<feature type="binding site" evidence="11">
    <location>
        <begin position="194"/>
        <end position="200"/>
    </location>
    <ligand>
        <name>substrate</name>
    </ligand>
</feature>
<dbReference type="Pfam" id="PF00102">
    <property type="entry name" value="Y_phosphatase"/>
    <property type="match status" value="1"/>
</dbReference>
<evidence type="ECO:0000256" key="3">
    <source>
        <dbReference type="ARBA" id="ARBA00009701"/>
    </source>
</evidence>
<evidence type="ECO:0000256" key="6">
    <source>
        <dbReference type="ARBA" id="ARBA00022824"/>
    </source>
</evidence>
<feature type="binding site" evidence="11">
    <location>
        <position position="160"/>
    </location>
    <ligand>
        <name>substrate</name>
    </ligand>
</feature>
<dbReference type="PRINTS" id="PR00700">
    <property type="entry name" value="PRTYPHPHTASE"/>
</dbReference>
<evidence type="ECO:0000256" key="1">
    <source>
        <dbReference type="ARBA" id="ARBA00004240"/>
    </source>
</evidence>
<feature type="domain" description="Tyrosine-protein phosphatase" evidence="13">
    <location>
        <begin position="61"/>
        <end position="253"/>
    </location>
</feature>
<dbReference type="PANTHER" id="PTHR46047">
    <property type="entry name" value="TYROSINE-PROTEIN PHOSPHATASE NON-RECEPTOR TYPE 61F"/>
    <property type="match status" value="1"/>
</dbReference>
<dbReference type="GO" id="GO:0005783">
    <property type="term" value="C:endoplasmic reticulum"/>
    <property type="evidence" value="ECO:0007669"/>
    <property type="project" value="UniProtKB-SubCell"/>
</dbReference>
<dbReference type="PROSITE" id="PS50056">
    <property type="entry name" value="TYR_PHOSPHATASE_2"/>
    <property type="match status" value="1"/>
</dbReference>
<keyword evidence="5 9" id="KW-0378">Hydrolase</keyword>
<evidence type="ECO:0000256" key="9">
    <source>
        <dbReference type="PIRNR" id="PIRNR000926"/>
    </source>
</evidence>
<evidence type="ECO:0000256" key="2">
    <source>
        <dbReference type="ARBA" id="ARBA00004308"/>
    </source>
</evidence>
<dbReference type="Proteomes" id="UP000694726">
    <property type="component" value="Unplaced"/>
</dbReference>
<keyword evidence="4" id="KW-0597">Phosphoprotein</keyword>
<dbReference type="PANTHER" id="PTHR46047:SF1">
    <property type="entry name" value="TYROSINE-PROTEIN PHOSPHATASE NON-RECEPTOR TYPE 2"/>
    <property type="match status" value="1"/>
</dbReference>
<dbReference type="SMART" id="SM00404">
    <property type="entry name" value="PTPc_motif"/>
    <property type="match status" value="1"/>
</dbReference>
<comment type="catalytic activity">
    <reaction evidence="9">
        <text>O-phospho-L-tyrosyl-[protein] + H2O = L-tyrosyl-[protein] + phosphate</text>
        <dbReference type="Rhea" id="RHEA:10684"/>
        <dbReference type="Rhea" id="RHEA-COMP:10136"/>
        <dbReference type="Rhea" id="RHEA-COMP:20101"/>
        <dbReference type="ChEBI" id="CHEBI:15377"/>
        <dbReference type="ChEBI" id="CHEBI:43474"/>
        <dbReference type="ChEBI" id="CHEBI:46858"/>
        <dbReference type="ChEBI" id="CHEBI:61978"/>
        <dbReference type="EC" id="3.1.3.48"/>
    </reaction>
</comment>
<evidence type="ECO:0000313" key="16">
    <source>
        <dbReference type="Proteomes" id="UP000694726"/>
    </source>
</evidence>
<keyword evidence="8 12" id="KW-0472">Membrane</keyword>
<evidence type="ECO:0000256" key="11">
    <source>
        <dbReference type="PIRSR" id="PIRSR000926-2"/>
    </source>
</evidence>
<proteinExistence type="inferred from homology"/>
<dbReference type="AlphaFoldDB" id="A0A8D0N4R9"/>
<name>A0A8D0N4R9_PIG</name>
<feature type="transmembrane region" description="Helical" evidence="12">
    <location>
        <begin position="366"/>
        <end position="387"/>
    </location>
</feature>
<dbReference type="PROSITE" id="PS00383">
    <property type="entry name" value="TYR_PHOSPHATASE_1"/>
    <property type="match status" value="1"/>
</dbReference>
<dbReference type="InterPro" id="IPR029021">
    <property type="entry name" value="Prot-tyrosine_phosphatase-like"/>
</dbReference>
<organism evidence="15 16">
    <name type="scientific">Sus scrofa</name>
    <name type="common">Pig</name>
    <dbReference type="NCBI Taxonomy" id="9823"/>
    <lineage>
        <taxon>Eukaryota</taxon>
        <taxon>Metazoa</taxon>
        <taxon>Chordata</taxon>
        <taxon>Craniata</taxon>
        <taxon>Vertebrata</taxon>
        <taxon>Euteleostomi</taxon>
        <taxon>Mammalia</taxon>
        <taxon>Eutheria</taxon>
        <taxon>Laurasiatheria</taxon>
        <taxon>Artiodactyla</taxon>
        <taxon>Suina</taxon>
        <taxon>Suidae</taxon>
        <taxon>Sus</taxon>
    </lineage>
</organism>
<sequence length="393" mass="45022">MLILNVCGTVGTPGPILYLKWISGLHVLGMIRCTLLEKDAYLKQLPWCLAHPFLIPTFSSLFSQGPLPNTGCHFWLMVWQQKTKAVVMLNRVVEKESVKCAQYWPTKDSREMLFKETGFSVKFLSEDVKSYYTVHLLQLGNTNSGETRTISHFHYTTWPDFGVPESPASFLNFLFKVRESGSLDPEHGPAVIHCSAGIGRSGTFSLVDTCLVLMEKGDDINIKQLLLNMRQYRMGLIQTPDQLRFSYMTIIEGAKFIKGDSNIQKRWKELSKEDVCPVFDHSPTKIMTEKYNGNRIGLEEEKLTGDRCTGLSSKMQDAVEDNSESALRKRIREDRRAGTAQKVQQMKQRLNETERKRKRWLYWQPILTKMGFVSVILVGAFVGWTLFFQQNVL</sequence>
<feature type="active site" description="Phosphocysteine intermediate" evidence="10">
    <location>
        <position position="194"/>
    </location>
</feature>
<dbReference type="InterPro" id="IPR000387">
    <property type="entry name" value="Tyr_Pase_dom"/>
</dbReference>
<reference evidence="15" key="1">
    <citation type="submission" date="2025-08" db="UniProtKB">
        <authorList>
            <consortium name="Ensembl"/>
        </authorList>
    </citation>
    <scope>IDENTIFICATION</scope>
</reference>
<evidence type="ECO:0000256" key="8">
    <source>
        <dbReference type="ARBA" id="ARBA00023136"/>
    </source>
</evidence>
<feature type="binding site" evidence="11">
    <location>
        <position position="238"/>
    </location>
    <ligand>
        <name>substrate</name>
    </ligand>
</feature>
<accession>A0A8D0N4R9</accession>
<keyword evidence="12" id="KW-1133">Transmembrane helix</keyword>
<dbReference type="SUPFAM" id="SSF52799">
    <property type="entry name" value="(Phosphotyrosine protein) phosphatases II"/>
    <property type="match status" value="1"/>
</dbReference>
<evidence type="ECO:0000256" key="4">
    <source>
        <dbReference type="ARBA" id="ARBA00022553"/>
    </source>
</evidence>
<keyword evidence="6" id="KW-0256">Endoplasmic reticulum</keyword>
<comment type="subcellular location">
    <subcellularLocation>
        <location evidence="2">Endomembrane system</location>
    </subcellularLocation>
    <subcellularLocation>
        <location evidence="1">Endoplasmic reticulum</location>
    </subcellularLocation>
</comment>
<dbReference type="InterPro" id="IPR003595">
    <property type="entry name" value="Tyr_Pase_cat"/>
</dbReference>
<evidence type="ECO:0000256" key="12">
    <source>
        <dbReference type="SAM" id="Phobius"/>
    </source>
</evidence>
<keyword evidence="12" id="KW-0812">Transmembrane</keyword>
<dbReference type="EC" id="3.1.3.48" evidence="9"/>
<comment type="similarity">
    <text evidence="3 9">Belongs to the protein-tyrosine phosphatase family. Non-receptor class 1 subfamily.</text>
</comment>
<dbReference type="InterPro" id="IPR000242">
    <property type="entry name" value="PTP_cat"/>
</dbReference>
<dbReference type="InterPro" id="IPR012265">
    <property type="entry name" value="Ptpn1/Ptpn2"/>
</dbReference>
<protein>
    <recommendedName>
        <fullName evidence="9">Tyrosine-protein phosphatase non-receptor type</fullName>
        <ecNumber evidence="9">3.1.3.48</ecNumber>
    </recommendedName>
</protein>
<feature type="domain" description="Tyrosine specific protein phosphatases" evidence="14">
    <location>
        <begin position="168"/>
        <end position="244"/>
    </location>
</feature>
<dbReference type="PIRSF" id="PIRSF000926">
    <property type="entry name" value="Tyr-Ptase_nr1"/>
    <property type="match status" value="1"/>
</dbReference>
<dbReference type="SMART" id="SM00194">
    <property type="entry name" value="PTPc"/>
    <property type="match status" value="1"/>
</dbReference>